<dbReference type="PANTHER" id="PTHR34698">
    <property type="entry name" value="5-OXOPROLINASE SUBUNIT B"/>
    <property type="match status" value="1"/>
</dbReference>
<keyword evidence="3" id="KW-0067">ATP-binding</keyword>
<dbReference type="GO" id="GO:0005524">
    <property type="term" value="F:ATP binding"/>
    <property type="evidence" value="ECO:0007669"/>
    <property type="project" value="UniProtKB-KW"/>
</dbReference>
<accession>A0A6J6N7V2</accession>
<gene>
    <name evidence="5" type="ORF">UFOPK2310_01225</name>
</gene>
<dbReference type="EMBL" id="CAEZWW010000165">
    <property type="protein sequence ID" value="CAB4680965.1"/>
    <property type="molecule type" value="Genomic_DNA"/>
</dbReference>
<sequence>MSKEPSRYTWGADEHLVVQLSQAMSLRANFQAMAMGSDLKAQEIAGITDIYPGNASLLVRFNPDEIDPYEVEKLVRAAELRLEDGAVRGIDTRICEVPVWYNDPYTNETGSRFRDRHQTPDLTDLEFAAQQNNLPSVEAFIEAHAGAPWITSMLGFVAGLPWFFQMVPQERQLQVPKYVRPRTDTPKQTIGHGGCFSAIYSVRGAGGYQMFGITPVPIYDPENNLPDFAETMIFFRPGDIVKFRAIDEPEYRAIEAAVEARTYRYKQAPVSFVLEEYEASPDLYNEKLIGALNAS</sequence>
<dbReference type="GO" id="GO:0016787">
    <property type="term" value="F:hydrolase activity"/>
    <property type="evidence" value="ECO:0007669"/>
    <property type="project" value="UniProtKB-KW"/>
</dbReference>
<dbReference type="InterPro" id="IPR003833">
    <property type="entry name" value="CT_C_D"/>
</dbReference>
<dbReference type="SUPFAM" id="SSF50891">
    <property type="entry name" value="Cyclophilin-like"/>
    <property type="match status" value="1"/>
</dbReference>
<dbReference type="Gene3D" id="2.40.100.10">
    <property type="entry name" value="Cyclophilin-like"/>
    <property type="match status" value="1"/>
</dbReference>
<evidence type="ECO:0000313" key="5">
    <source>
        <dbReference type="EMBL" id="CAB4680965.1"/>
    </source>
</evidence>
<evidence type="ECO:0000259" key="4">
    <source>
        <dbReference type="SMART" id="SM00796"/>
    </source>
</evidence>
<dbReference type="SUPFAM" id="SSF160467">
    <property type="entry name" value="PH0987 N-terminal domain-like"/>
    <property type="match status" value="1"/>
</dbReference>
<evidence type="ECO:0000256" key="3">
    <source>
        <dbReference type="ARBA" id="ARBA00022840"/>
    </source>
</evidence>
<keyword evidence="2" id="KW-0378">Hydrolase</keyword>
<dbReference type="AlphaFoldDB" id="A0A6J6N7V2"/>
<protein>
    <submittedName>
        <fullName evidence="5">Unannotated protein</fullName>
    </submittedName>
</protein>
<organism evidence="5">
    <name type="scientific">freshwater metagenome</name>
    <dbReference type="NCBI Taxonomy" id="449393"/>
    <lineage>
        <taxon>unclassified sequences</taxon>
        <taxon>metagenomes</taxon>
        <taxon>ecological metagenomes</taxon>
    </lineage>
</organism>
<keyword evidence="1" id="KW-0547">Nucleotide-binding</keyword>
<feature type="domain" description="Carboxyltransferase" evidence="4">
    <location>
        <begin position="6"/>
        <end position="235"/>
    </location>
</feature>
<evidence type="ECO:0000256" key="2">
    <source>
        <dbReference type="ARBA" id="ARBA00022801"/>
    </source>
</evidence>
<name>A0A6J6N7V2_9ZZZZ</name>
<dbReference type="Pfam" id="PF02682">
    <property type="entry name" value="CT_C_D"/>
    <property type="match status" value="1"/>
</dbReference>
<dbReference type="Gene3D" id="3.30.1360.40">
    <property type="match status" value="1"/>
</dbReference>
<dbReference type="SMART" id="SM00796">
    <property type="entry name" value="AHS1"/>
    <property type="match status" value="1"/>
</dbReference>
<dbReference type="PANTHER" id="PTHR34698:SF2">
    <property type="entry name" value="5-OXOPROLINASE SUBUNIT B"/>
    <property type="match status" value="1"/>
</dbReference>
<reference evidence="5" key="1">
    <citation type="submission" date="2020-05" db="EMBL/GenBank/DDBJ databases">
        <authorList>
            <person name="Chiriac C."/>
            <person name="Salcher M."/>
            <person name="Ghai R."/>
            <person name="Kavagutti S V."/>
        </authorList>
    </citation>
    <scope>NUCLEOTIDE SEQUENCE</scope>
</reference>
<proteinExistence type="predicted"/>
<evidence type="ECO:0000256" key="1">
    <source>
        <dbReference type="ARBA" id="ARBA00022741"/>
    </source>
</evidence>
<dbReference type="InterPro" id="IPR010016">
    <property type="entry name" value="PxpB"/>
</dbReference>
<dbReference type="InterPro" id="IPR029000">
    <property type="entry name" value="Cyclophilin-like_dom_sf"/>
</dbReference>